<organism evidence="1 2">
    <name type="scientific">Solirubrobacter deserti</name>
    <dbReference type="NCBI Taxonomy" id="2282478"/>
    <lineage>
        <taxon>Bacteria</taxon>
        <taxon>Bacillati</taxon>
        <taxon>Actinomycetota</taxon>
        <taxon>Thermoleophilia</taxon>
        <taxon>Solirubrobacterales</taxon>
        <taxon>Solirubrobacteraceae</taxon>
        <taxon>Solirubrobacter</taxon>
    </lineage>
</organism>
<keyword evidence="2" id="KW-1185">Reference proteome</keyword>
<sequence>MPERDVTAALKYTGDGAPKVVAAGRGHVAAQILERAREAGVPVHQDPELAKALSDLALGQEIPEQMWTAVAQVLAWAYGLSEKRPTPNR</sequence>
<dbReference type="InterPro" id="IPR006135">
    <property type="entry name" value="T3SS_substrate_exporter"/>
</dbReference>
<accession>A0ABT4RMH6</accession>
<dbReference type="InterPro" id="IPR029025">
    <property type="entry name" value="T3SS_substrate_exporter_C"/>
</dbReference>
<evidence type="ECO:0000313" key="2">
    <source>
        <dbReference type="Proteomes" id="UP001147700"/>
    </source>
</evidence>
<comment type="caution">
    <text evidence="1">The sequence shown here is derived from an EMBL/GenBank/DDBJ whole genome shotgun (WGS) entry which is preliminary data.</text>
</comment>
<protein>
    <submittedName>
        <fullName evidence="1">EscU/YscU/HrcU family type III secretion system export apparatus switch protein</fullName>
    </submittedName>
</protein>
<dbReference type="RefSeq" id="WP_202954563.1">
    <property type="nucleotide sequence ID" value="NZ_JAPCID010000029.1"/>
</dbReference>
<dbReference type="PANTHER" id="PTHR30531">
    <property type="entry name" value="FLAGELLAR BIOSYNTHETIC PROTEIN FLHB"/>
    <property type="match status" value="1"/>
</dbReference>
<reference evidence="1" key="1">
    <citation type="submission" date="2022-10" db="EMBL/GenBank/DDBJ databases">
        <title>The WGS of Solirubrobacter sp. CPCC 204708.</title>
        <authorList>
            <person name="Jiang Z."/>
        </authorList>
    </citation>
    <scope>NUCLEOTIDE SEQUENCE</scope>
    <source>
        <strain evidence="1">CPCC 204708</strain>
    </source>
</reference>
<proteinExistence type="predicted"/>
<dbReference type="EMBL" id="JAPCID010000029">
    <property type="protein sequence ID" value="MDA0139777.1"/>
    <property type="molecule type" value="Genomic_DNA"/>
</dbReference>
<dbReference type="Pfam" id="PF01312">
    <property type="entry name" value="Bac_export_2"/>
    <property type="match status" value="1"/>
</dbReference>
<dbReference type="Gene3D" id="3.40.1690.10">
    <property type="entry name" value="secretion proteins EscU"/>
    <property type="match status" value="1"/>
</dbReference>
<evidence type="ECO:0000313" key="1">
    <source>
        <dbReference type="EMBL" id="MDA0139777.1"/>
    </source>
</evidence>
<name>A0ABT4RMH6_9ACTN</name>
<dbReference type="SUPFAM" id="SSF160544">
    <property type="entry name" value="EscU C-terminal domain-like"/>
    <property type="match status" value="1"/>
</dbReference>
<gene>
    <name evidence="1" type="ORF">OJ962_19905</name>
</gene>
<dbReference type="Proteomes" id="UP001147700">
    <property type="component" value="Unassembled WGS sequence"/>
</dbReference>
<dbReference type="PANTHER" id="PTHR30531:SF12">
    <property type="entry name" value="FLAGELLAR BIOSYNTHETIC PROTEIN FLHB"/>
    <property type="match status" value="1"/>
</dbReference>